<dbReference type="InterPro" id="IPR036869">
    <property type="entry name" value="J_dom_sf"/>
</dbReference>
<dbReference type="InterPro" id="IPR001623">
    <property type="entry name" value="DnaJ_domain"/>
</dbReference>
<evidence type="ECO:0000256" key="6">
    <source>
        <dbReference type="SAM" id="MobiDB-lite"/>
    </source>
</evidence>
<name>A0A6A5T5Z7_9PLEO</name>
<keyword evidence="2" id="KW-0812">Transmembrane</keyword>
<feature type="domain" description="J" evidence="7">
    <location>
        <begin position="42"/>
        <end position="109"/>
    </location>
</feature>
<dbReference type="PANTHER" id="PTHR43908:SF3">
    <property type="entry name" value="AT29763P-RELATED"/>
    <property type="match status" value="1"/>
</dbReference>
<comment type="subcellular location">
    <subcellularLocation>
        <location evidence="1">Endoplasmic reticulum membrane</location>
        <topology evidence="1">Single-pass membrane protein</topology>
    </subcellularLocation>
</comment>
<dbReference type="InterPro" id="IPR018253">
    <property type="entry name" value="DnaJ_domain_CS"/>
</dbReference>
<organism evidence="8 9">
    <name type="scientific">Clathrospora elynae</name>
    <dbReference type="NCBI Taxonomy" id="706981"/>
    <lineage>
        <taxon>Eukaryota</taxon>
        <taxon>Fungi</taxon>
        <taxon>Dikarya</taxon>
        <taxon>Ascomycota</taxon>
        <taxon>Pezizomycotina</taxon>
        <taxon>Dothideomycetes</taxon>
        <taxon>Pleosporomycetidae</taxon>
        <taxon>Pleosporales</taxon>
        <taxon>Diademaceae</taxon>
        <taxon>Clathrospora</taxon>
    </lineage>
</organism>
<dbReference type="Pfam" id="PF00226">
    <property type="entry name" value="DnaJ"/>
    <property type="match status" value="1"/>
</dbReference>
<evidence type="ECO:0000256" key="4">
    <source>
        <dbReference type="ARBA" id="ARBA00022989"/>
    </source>
</evidence>
<feature type="region of interest" description="Disordered" evidence="6">
    <location>
        <begin position="1"/>
        <end position="21"/>
    </location>
</feature>
<accession>A0A6A5T5Z7</accession>
<keyword evidence="5" id="KW-0472">Membrane</keyword>
<dbReference type="EMBL" id="ML976005">
    <property type="protein sequence ID" value="KAF1946176.1"/>
    <property type="molecule type" value="Genomic_DNA"/>
</dbReference>
<keyword evidence="4" id="KW-1133">Transmembrane helix</keyword>
<dbReference type="GO" id="GO:0030544">
    <property type="term" value="F:Hsp70 protein binding"/>
    <property type="evidence" value="ECO:0007669"/>
    <property type="project" value="TreeGrafter"/>
</dbReference>
<dbReference type="AlphaFoldDB" id="A0A6A5T5Z7"/>
<evidence type="ECO:0000256" key="2">
    <source>
        <dbReference type="ARBA" id="ARBA00022692"/>
    </source>
</evidence>
<dbReference type="GO" id="GO:0071218">
    <property type="term" value="P:cellular response to misfolded protein"/>
    <property type="evidence" value="ECO:0007669"/>
    <property type="project" value="TreeGrafter"/>
</dbReference>
<dbReference type="PROSITE" id="PS00636">
    <property type="entry name" value="DNAJ_1"/>
    <property type="match status" value="1"/>
</dbReference>
<protein>
    <submittedName>
        <fullName evidence="8">DUF1977-domain-containing protein</fullName>
    </submittedName>
</protein>
<dbReference type="Gene3D" id="1.10.287.110">
    <property type="entry name" value="DnaJ domain"/>
    <property type="match status" value="1"/>
</dbReference>
<evidence type="ECO:0000256" key="1">
    <source>
        <dbReference type="ARBA" id="ARBA00004389"/>
    </source>
</evidence>
<evidence type="ECO:0000256" key="5">
    <source>
        <dbReference type="ARBA" id="ARBA00023136"/>
    </source>
</evidence>
<reference evidence="8" key="1">
    <citation type="journal article" date="2020" name="Stud. Mycol.">
        <title>101 Dothideomycetes genomes: a test case for predicting lifestyles and emergence of pathogens.</title>
        <authorList>
            <person name="Haridas S."/>
            <person name="Albert R."/>
            <person name="Binder M."/>
            <person name="Bloem J."/>
            <person name="Labutti K."/>
            <person name="Salamov A."/>
            <person name="Andreopoulos B."/>
            <person name="Baker S."/>
            <person name="Barry K."/>
            <person name="Bills G."/>
            <person name="Bluhm B."/>
            <person name="Cannon C."/>
            <person name="Castanera R."/>
            <person name="Culley D."/>
            <person name="Daum C."/>
            <person name="Ezra D."/>
            <person name="Gonzalez J."/>
            <person name="Henrissat B."/>
            <person name="Kuo A."/>
            <person name="Liang C."/>
            <person name="Lipzen A."/>
            <person name="Lutzoni F."/>
            <person name="Magnuson J."/>
            <person name="Mondo S."/>
            <person name="Nolan M."/>
            <person name="Ohm R."/>
            <person name="Pangilinan J."/>
            <person name="Park H.-J."/>
            <person name="Ramirez L."/>
            <person name="Alfaro M."/>
            <person name="Sun H."/>
            <person name="Tritt A."/>
            <person name="Yoshinaga Y."/>
            <person name="Zwiers L.-H."/>
            <person name="Turgeon B."/>
            <person name="Goodwin S."/>
            <person name="Spatafora J."/>
            <person name="Crous P."/>
            <person name="Grigoriev I."/>
        </authorList>
    </citation>
    <scope>NUCLEOTIDE SEQUENCE</scope>
    <source>
        <strain evidence="8">CBS 161.51</strain>
    </source>
</reference>
<evidence type="ECO:0000313" key="8">
    <source>
        <dbReference type="EMBL" id="KAF1946176.1"/>
    </source>
</evidence>
<dbReference type="InterPro" id="IPR051100">
    <property type="entry name" value="DnaJ_subfamily_B/C"/>
</dbReference>
<dbReference type="SUPFAM" id="SSF46565">
    <property type="entry name" value="Chaperone J-domain"/>
    <property type="match status" value="1"/>
</dbReference>
<keyword evidence="3" id="KW-0256">Endoplasmic reticulum</keyword>
<keyword evidence="9" id="KW-1185">Reference proteome</keyword>
<dbReference type="PANTHER" id="PTHR43908">
    <property type="entry name" value="AT29763P-RELATED"/>
    <property type="match status" value="1"/>
</dbReference>
<dbReference type="PROSITE" id="PS50076">
    <property type="entry name" value="DNAJ_2"/>
    <property type="match status" value="1"/>
</dbReference>
<dbReference type="OrthoDB" id="1507364at2759"/>
<dbReference type="CDD" id="cd06257">
    <property type="entry name" value="DnaJ"/>
    <property type="match status" value="1"/>
</dbReference>
<evidence type="ECO:0000256" key="3">
    <source>
        <dbReference type="ARBA" id="ARBA00022824"/>
    </source>
</evidence>
<dbReference type="Proteomes" id="UP000800038">
    <property type="component" value="Unassembled WGS sequence"/>
</dbReference>
<evidence type="ECO:0000259" key="7">
    <source>
        <dbReference type="PROSITE" id="PS50076"/>
    </source>
</evidence>
<dbReference type="SMART" id="SM00271">
    <property type="entry name" value="DnaJ"/>
    <property type="match status" value="1"/>
</dbReference>
<dbReference type="PRINTS" id="PR00625">
    <property type="entry name" value="JDOMAIN"/>
</dbReference>
<gene>
    <name evidence="8" type="ORF">EJ02DRAFT_395005</name>
</gene>
<proteinExistence type="predicted"/>
<sequence>MSGKASGSDSKSHGHHDGSAGRAFTVEQKAAVIRIKQCAPTAYYKILGLEEVKTSCSDGDIKKAYRKLSLLTHPDKNGYDGADEAFKLVAKAFQVLSDPDKKKKFDAFGGDPDARFNPNAAGAGGGGGGASPFGNGFARGGGFGGEEMTPEELFRQFFGGTFGGPFGGFDTGPGFVFNLGGGPGVRVHQFGGGRPRRRPGTAVPPGSEAQAGASSAIANLLPLLFLFVLPLLSSLFSGSSSTSASPSLVFEKPHAPNTMKRVSTRIKIDYFVDPKDVHDYNPKKWRKLDEQAENQYVHTTNVRCQNERVQQRKAMEDAQGWFSVDQEAMHKARNMEMKNCQKLRKLGLTFE</sequence>
<dbReference type="InterPro" id="IPR015399">
    <property type="entry name" value="DUF1977_DnaJ-like"/>
</dbReference>
<evidence type="ECO:0000313" key="9">
    <source>
        <dbReference type="Proteomes" id="UP000800038"/>
    </source>
</evidence>
<feature type="compositionally biased region" description="Basic and acidic residues" evidence="6">
    <location>
        <begin position="10"/>
        <end position="19"/>
    </location>
</feature>
<dbReference type="GO" id="GO:0005789">
    <property type="term" value="C:endoplasmic reticulum membrane"/>
    <property type="evidence" value="ECO:0007669"/>
    <property type="project" value="UniProtKB-SubCell"/>
</dbReference>
<dbReference type="Pfam" id="PF09320">
    <property type="entry name" value="DUF1977"/>
    <property type="match status" value="1"/>
</dbReference>